<dbReference type="STRING" id="989403.SAMN05421798_10272"/>
<feature type="transmembrane region" description="Helical" evidence="1">
    <location>
        <begin position="188"/>
        <end position="208"/>
    </location>
</feature>
<evidence type="ECO:0000313" key="3">
    <source>
        <dbReference type="Proteomes" id="UP000076577"/>
    </source>
</evidence>
<dbReference type="GO" id="GO:0022857">
    <property type="term" value="F:transmembrane transporter activity"/>
    <property type="evidence" value="ECO:0007669"/>
    <property type="project" value="UniProtKB-UniRule"/>
</dbReference>
<dbReference type="PANTHER" id="PTHR34300:SF1">
    <property type="entry name" value="QUEUOSINE PRECURSOR TRANSPORTER"/>
    <property type="match status" value="1"/>
</dbReference>
<evidence type="ECO:0000256" key="1">
    <source>
        <dbReference type="HAMAP-Rule" id="MF_02088"/>
    </source>
</evidence>
<feature type="transmembrane region" description="Helical" evidence="1">
    <location>
        <begin position="158"/>
        <end position="176"/>
    </location>
</feature>
<keyword evidence="3" id="KW-1185">Reference proteome</keyword>
<comment type="caution">
    <text evidence="2">The sequence shown here is derived from an EMBL/GenBank/DDBJ whole genome shotgun (WGS) entry which is preliminary data.</text>
</comment>
<sequence>MTKSINAKALAIAIMAMTAVVAASNYLVQFPVQGTLGAVNLADLLTWGAFTYPVAFLVTDLINRQFGPAAARKVVFAGFSVAVVVSIVLATPRIAIASGSAFLIAQLLDVTVFDRLRDGHWWKAPVVSSTLGTALDTALFFSLAFAAQLAFLGHHDAFAVEVAPLFGVFAMEVPRWVSWAIGDFGVKILVAMSMLVPYRIALGVIGTVPAPQRG</sequence>
<keyword evidence="1" id="KW-0813">Transport</keyword>
<dbReference type="Pfam" id="PF02592">
    <property type="entry name" value="Vut_1"/>
    <property type="match status" value="1"/>
</dbReference>
<keyword evidence="1" id="KW-1003">Cell membrane</keyword>
<reference evidence="2 3" key="1">
    <citation type="journal article" date="2016" name="Front. Microbiol.">
        <title>Comparative Genomic Analysis Reveals a Diverse Repertoire of Genes Involved in Prokaryote-Eukaryote Interactions within the Pseudovibrio Genus.</title>
        <authorList>
            <person name="Romano S."/>
            <person name="Fernandez-Guerra A."/>
            <person name="Reen F.J."/>
            <person name="Glockner F.O."/>
            <person name="Crowley S.P."/>
            <person name="O'Sullivan O."/>
            <person name="Cotter P.D."/>
            <person name="Adams C."/>
            <person name="Dobson A.D."/>
            <person name="O'Gara F."/>
        </authorList>
    </citation>
    <scope>NUCLEOTIDE SEQUENCE [LARGE SCALE GENOMIC DNA]</scope>
    <source>
        <strain evidence="2 3">Ad2</strain>
    </source>
</reference>
<proteinExistence type="inferred from homology"/>
<organism evidence="2 3">
    <name type="scientific">Pseudovibrio axinellae</name>
    <dbReference type="NCBI Taxonomy" id="989403"/>
    <lineage>
        <taxon>Bacteria</taxon>
        <taxon>Pseudomonadati</taxon>
        <taxon>Pseudomonadota</taxon>
        <taxon>Alphaproteobacteria</taxon>
        <taxon>Hyphomicrobiales</taxon>
        <taxon>Stappiaceae</taxon>
        <taxon>Pseudovibrio</taxon>
    </lineage>
</organism>
<dbReference type="AlphaFoldDB" id="A0A165X231"/>
<accession>A0A165X231</accession>
<name>A0A165X231_9HYPH</name>
<feature type="transmembrane region" description="Helical" evidence="1">
    <location>
        <begin position="124"/>
        <end position="146"/>
    </location>
</feature>
<protein>
    <recommendedName>
        <fullName evidence="1">Probable queuosine precursor transporter</fullName>
        <shortName evidence="1">Q precursor transporter</shortName>
    </recommendedName>
</protein>
<keyword evidence="1" id="KW-0472">Membrane</keyword>
<feature type="transmembrane region" description="Helical" evidence="1">
    <location>
        <begin position="74"/>
        <end position="104"/>
    </location>
</feature>
<evidence type="ECO:0000313" key="2">
    <source>
        <dbReference type="EMBL" id="KZL17275.1"/>
    </source>
</evidence>
<comment type="similarity">
    <text evidence="1">Belongs to the vitamin uptake transporter (VUT/ECF) (TC 2.A.88) family. Q precursor transporter subfamily.</text>
</comment>
<dbReference type="NCBIfam" id="TIGR00697">
    <property type="entry name" value="queuosine precursor transporter"/>
    <property type="match status" value="1"/>
</dbReference>
<keyword evidence="1" id="KW-1133">Transmembrane helix</keyword>
<dbReference type="EMBL" id="LMCB01000034">
    <property type="protein sequence ID" value="KZL17275.1"/>
    <property type="molecule type" value="Genomic_DNA"/>
</dbReference>
<dbReference type="PATRIC" id="fig|989403.3.peg.3366"/>
<dbReference type="PANTHER" id="PTHR34300">
    <property type="entry name" value="QUEUOSINE PRECURSOR TRANSPORTER-RELATED"/>
    <property type="match status" value="1"/>
</dbReference>
<feature type="transmembrane region" description="Helical" evidence="1">
    <location>
        <begin position="44"/>
        <end position="62"/>
    </location>
</feature>
<dbReference type="GO" id="GO:0005886">
    <property type="term" value="C:plasma membrane"/>
    <property type="evidence" value="ECO:0007669"/>
    <property type="project" value="UniProtKB-SubCell"/>
</dbReference>
<feature type="transmembrane region" description="Helical" evidence="1">
    <location>
        <begin position="12"/>
        <end position="32"/>
    </location>
</feature>
<dbReference type="HAMAP" id="MF_02088">
    <property type="entry name" value="Q_prec_transport"/>
    <property type="match status" value="1"/>
</dbReference>
<keyword evidence="1" id="KW-0997">Cell inner membrane</keyword>
<comment type="subcellular location">
    <subcellularLocation>
        <location evidence="1">Cell inner membrane</location>
        <topology evidence="1">Multi-pass membrane protein</topology>
    </subcellularLocation>
</comment>
<dbReference type="Proteomes" id="UP000076577">
    <property type="component" value="Unassembled WGS sequence"/>
</dbReference>
<gene>
    <name evidence="2" type="primary">yhhQ</name>
    <name evidence="2" type="ORF">PsAD2_03142</name>
</gene>
<keyword evidence="1" id="KW-0812">Transmembrane</keyword>
<dbReference type="InterPro" id="IPR003744">
    <property type="entry name" value="YhhQ"/>
</dbReference>
<comment type="function">
    <text evidence="1">Involved in the import of queuosine (Q) precursors, required for Q precursor salvage.</text>
</comment>